<gene>
    <name evidence="9" type="ORF">H5P30_07215</name>
</gene>
<proteinExistence type="predicted"/>
<organism evidence="9 10">
    <name type="scientific">Puniceicoccus vermicola</name>
    <dbReference type="NCBI Taxonomy" id="388746"/>
    <lineage>
        <taxon>Bacteria</taxon>
        <taxon>Pseudomonadati</taxon>
        <taxon>Verrucomicrobiota</taxon>
        <taxon>Opitutia</taxon>
        <taxon>Puniceicoccales</taxon>
        <taxon>Puniceicoccaceae</taxon>
        <taxon>Puniceicoccus</taxon>
    </lineage>
</organism>
<dbReference type="SUPFAM" id="SSF52172">
    <property type="entry name" value="CheY-like"/>
    <property type="match status" value="1"/>
</dbReference>
<sequence length="209" mass="23603">MSTEIQDCLQGPVYLVDDDESFRKSVARLLSLSKFKVYDFASVGDFLLKFSRSAEGCLLLDIKMPGPDGMELLDYLRKEEVGPPVVFLTGHGDVPTAVEAMRKGAFDILSKPVEKERLIEVIRNALIHGEESIRKEKDRKRLKELFATLTPTEKKIYQMIIEGLPNKAIASRIGNAERTVKLHRSNLSRKLNAQCVADLVRFHFEAGLR</sequence>
<dbReference type="Proteomes" id="UP000525652">
    <property type="component" value="Unassembled WGS sequence"/>
</dbReference>
<dbReference type="PANTHER" id="PTHR43214">
    <property type="entry name" value="TWO-COMPONENT RESPONSE REGULATOR"/>
    <property type="match status" value="1"/>
</dbReference>
<keyword evidence="5" id="KW-0804">Transcription</keyword>
<dbReference type="AlphaFoldDB" id="A0A7X1E3J7"/>
<evidence type="ECO:0000313" key="9">
    <source>
        <dbReference type="EMBL" id="MBC2601565.1"/>
    </source>
</evidence>
<dbReference type="Gene3D" id="3.40.50.2300">
    <property type="match status" value="1"/>
</dbReference>
<dbReference type="GO" id="GO:0000160">
    <property type="term" value="P:phosphorelay signal transduction system"/>
    <property type="evidence" value="ECO:0007669"/>
    <property type="project" value="UniProtKB-KW"/>
</dbReference>
<dbReference type="InterPro" id="IPR016032">
    <property type="entry name" value="Sig_transdc_resp-reg_C-effctor"/>
</dbReference>
<protein>
    <submittedName>
        <fullName evidence="9">Response regulator transcription factor</fullName>
    </submittedName>
</protein>
<evidence type="ECO:0000259" key="8">
    <source>
        <dbReference type="PROSITE" id="PS50110"/>
    </source>
</evidence>
<evidence type="ECO:0000256" key="3">
    <source>
        <dbReference type="ARBA" id="ARBA00023015"/>
    </source>
</evidence>
<keyword evidence="10" id="KW-1185">Reference proteome</keyword>
<dbReference type="InterPro" id="IPR039420">
    <property type="entry name" value="WalR-like"/>
</dbReference>
<dbReference type="PANTHER" id="PTHR43214:SF44">
    <property type="entry name" value="TWO-COMPONENT RESPONSE REGULATOR"/>
    <property type="match status" value="1"/>
</dbReference>
<dbReference type="InterPro" id="IPR000792">
    <property type="entry name" value="Tscrpt_reg_LuxR_C"/>
</dbReference>
<dbReference type="FunFam" id="3.40.50.2300:FF:000018">
    <property type="entry name" value="DNA-binding transcriptional regulator NtrC"/>
    <property type="match status" value="1"/>
</dbReference>
<dbReference type="Pfam" id="PF00196">
    <property type="entry name" value="GerE"/>
    <property type="match status" value="1"/>
</dbReference>
<dbReference type="PRINTS" id="PR00038">
    <property type="entry name" value="HTHLUXR"/>
</dbReference>
<evidence type="ECO:0000256" key="6">
    <source>
        <dbReference type="PROSITE-ProRule" id="PRU00169"/>
    </source>
</evidence>
<dbReference type="PROSITE" id="PS50110">
    <property type="entry name" value="RESPONSE_REGULATORY"/>
    <property type="match status" value="1"/>
</dbReference>
<comment type="caution">
    <text evidence="9">The sequence shown here is derived from an EMBL/GenBank/DDBJ whole genome shotgun (WGS) entry which is preliminary data.</text>
</comment>
<reference evidence="9 10" key="1">
    <citation type="submission" date="2020-07" db="EMBL/GenBank/DDBJ databases">
        <authorList>
            <person name="Feng X."/>
        </authorList>
    </citation>
    <scope>NUCLEOTIDE SEQUENCE [LARGE SCALE GENOMIC DNA]</scope>
    <source>
        <strain evidence="9 10">JCM14086</strain>
    </source>
</reference>
<dbReference type="CDD" id="cd06170">
    <property type="entry name" value="LuxR_C_like"/>
    <property type="match status" value="1"/>
</dbReference>
<keyword evidence="4" id="KW-0238">DNA-binding</keyword>
<feature type="domain" description="HTH luxR-type" evidence="7">
    <location>
        <begin position="142"/>
        <end position="207"/>
    </location>
</feature>
<feature type="modified residue" description="4-aspartylphosphate" evidence="6">
    <location>
        <position position="61"/>
    </location>
</feature>
<dbReference type="Gene3D" id="1.10.10.10">
    <property type="entry name" value="Winged helix-like DNA-binding domain superfamily/Winged helix DNA-binding domain"/>
    <property type="match status" value="1"/>
</dbReference>
<evidence type="ECO:0000256" key="4">
    <source>
        <dbReference type="ARBA" id="ARBA00023125"/>
    </source>
</evidence>
<evidence type="ECO:0000313" key="10">
    <source>
        <dbReference type="Proteomes" id="UP000525652"/>
    </source>
</evidence>
<dbReference type="SMART" id="SM00448">
    <property type="entry name" value="REC"/>
    <property type="match status" value="1"/>
</dbReference>
<evidence type="ECO:0000256" key="2">
    <source>
        <dbReference type="ARBA" id="ARBA00023012"/>
    </source>
</evidence>
<dbReference type="SMART" id="SM00421">
    <property type="entry name" value="HTH_LUXR"/>
    <property type="match status" value="1"/>
</dbReference>
<dbReference type="PROSITE" id="PS50043">
    <property type="entry name" value="HTH_LUXR_2"/>
    <property type="match status" value="1"/>
</dbReference>
<keyword evidence="2" id="KW-0902">Two-component regulatory system</keyword>
<dbReference type="Pfam" id="PF00072">
    <property type="entry name" value="Response_reg"/>
    <property type="match status" value="1"/>
</dbReference>
<dbReference type="InterPro" id="IPR036388">
    <property type="entry name" value="WH-like_DNA-bd_sf"/>
</dbReference>
<dbReference type="RefSeq" id="WP_185692275.1">
    <property type="nucleotide sequence ID" value="NZ_JACHVA010000053.1"/>
</dbReference>
<evidence type="ECO:0000256" key="1">
    <source>
        <dbReference type="ARBA" id="ARBA00022553"/>
    </source>
</evidence>
<evidence type="ECO:0000259" key="7">
    <source>
        <dbReference type="PROSITE" id="PS50043"/>
    </source>
</evidence>
<dbReference type="InterPro" id="IPR001789">
    <property type="entry name" value="Sig_transdc_resp-reg_receiver"/>
</dbReference>
<dbReference type="InterPro" id="IPR011006">
    <property type="entry name" value="CheY-like_superfamily"/>
</dbReference>
<evidence type="ECO:0000256" key="5">
    <source>
        <dbReference type="ARBA" id="ARBA00023163"/>
    </source>
</evidence>
<keyword evidence="1 6" id="KW-0597">Phosphoprotein</keyword>
<dbReference type="GO" id="GO:0006355">
    <property type="term" value="P:regulation of DNA-templated transcription"/>
    <property type="evidence" value="ECO:0007669"/>
    <property type="project" value="InterPro"/>
</dbReference>
<keyword evidence="3" id="KW-0805">Transcription regulation</keyword>
<accession>A0A7X1E3J7</accession>
<dbReference type="SUPFAM" id="SSF46894">
    <property type="entry name" value="C-terminal effector domain of the bipartite response regulators"/>
    <property type="match status" value="1"/>
</dbReference>
<feature type="domain" description="Response regulatory" evidence="8">
    <location>
        <begin position="12"/>
        <end position="126"/>
    </location>
</feature>
<name>A0A7X1E3J7_9BACT</name>
<dbReference type="GO" id="GO:0003677">
    <property type="term" value="F:DNA binding"/>
    <property type="evidence" value="ECO:0007669"/>
    <property type="project" value="UniProtKB-KW"/>
</dbReference>
<dbReference type="EMBL" id="JACHVA010000053">
    <property type="protein sequence ID" value="MBC2601565.1"/>
    <property type="molecule type" value="Genomic_DNA"/>
</dbReference>